<gene>
    <name evidence="1" type="ORF">L6654_41330</name>
</gene>
<proteinExistence type="predicted"/>
<dbReference type="EMBL" id="JAKLTY010000058">
    <property type="protein sequence ID" value="MCG2633009.1"/>
    <property type="molecule type" value="Genomic_DNA"/>
</dbReference>
<protein>
    <submittedName>
        <fullName evidence="1">Uncharacterized protein</fullName>
    </submittedName>
</protein>
<sequence>MLSRRGFLASVPSAASIALLKPKHANAERGQAGRLLLGLTSPVYFNGFSPFLNWWKTASAPALELSSGRRISGKEIWDLGGYLEEETGEIVSPAPSDLLSISRVFYKSANSMQVGAGCNYQGEEWTATWEGKGRGAIEFINGGGQQLVLGSNRIDFTTGADPDRVSLTLTPLDRHDPPRNVRIFQRRYGANVLRGEKFNPDWLAEISQFGTLRFMGWMPTNDETIRDFSQLADESYFAWAQQFISHEKNGEFGPKGSLHPQLICELANETHCNIHVCIPVRASDEFVTRFAKYFRDKTDVEVTYELSNECWNPGFDQFHYCKNEGAKIWPNDFWGFAKWYGYRSAECMNIIRNIYRDQSRWRGALATQTVDINKTLKALAGVNHWRKRTLRPARSLRVSDLFKSLYVTGYFGFSVPGAQIESISCASSAVCSAKGHGYKDGQKIKLFVTDGPTQLNDRYFIITNSTKDTFELANVSTVAMGSYLAPCSLATSMPLPQLPVYRTDAVASLEATLPGRLLVEGGEVSKGDVILVNGQMRAEQNGIYRVTEPGAENESWRLERVSYFDRPSTIVEGSSVKVDRGATAGTYVLVSTVKLVGSDLVQFRKVEPRNYVVAAELFELMDASAERHEQEPGAFPDRHRYFNEQVALAMRTGSCDTLLTAQDSVASLEKIYWPLQFSIASAYGLTLRQYEGGCGLAGGGTGLLGNPRQLVYGGNERFGQFVFNCGHSEEVARVYAESYEAFWRIGGEFPAKFVADGRSSNAGTWAGVRFWPLRANANTPDTHNPVWKLVLAANGRA</sequence>
<evidence type="ECO:0000313" key="2">
    <source>
        <dbReference type="Proteomes" id="UP001139054"/>
    </source>
</evidence>
<comment type="caution">
    <text evidence="1">The sequence shown here is derived from an EMBL/GenBank/DDBJ whole genome shotgun (WGS) entry which is preliminary data.</text>
</comment>
<dbReference type="RefSeq" id="WP_237892125.1">
    <property type="nucleotide sequence ID" value="NZ_JAKLTY010000058.1"/>
</dbReference>
<reference evidence="1" key="1">
    <citation type="submission" date="2022-01" db="EMBL/GenBank/DDBJ databases">
        <title>Genome sequnece data of strain Bradyrhizobium sp. nov.</title>
        <authorList>
            <person name="Zhang J."/>
        </authorList>
    </citation>
    <scope>NUCLEOTIDE SEQUENCE</scope>
    <source>
        <strain evidence="1">WYCCWR 13023</strain>
    </source>
</reference>
<accession>A0A9X1RLU9</accession>
<dbReference type="Proteomes" id="UP001139054">
    <property type="component" value="Unassembled WGS sequence"/>
</dbReference>
<name>A0A9X1RLU9_9BRAD</name>
<organism evidence="1 2">
    <name type="scientific">Bradyrhizobium zhengyangense</name>
    <dbReference type="NCBI Taxonomy" id="2911009"/>
    <lineage>
        <taxon>Bacteria</taxon>
        <taxon>Pseudomonadati</taxon>
        <taxon>Pseudomonadota</taxon>
        <taxon>Alphaproteobacteria</taxon>
        <taxon>Hyphomicrobiales</taxon>
        <taxon>Nitrobacteraceae</taxon>
        <taxon>Bradyrhizobium</taxon>
    </lineage>
</organism>
<dbReference type="AlphaFoldDB" id="A0A9X1RLU9"/>
<evidence type="ECO:0000313" key="1">
    <source>
        <dbReference type="EMBL" id="MCG2633009.1"/>
    </source>
</evidence>